<protein>
    <submittedName>
        <fullName evidence="3">Fibronectin type III domain-containing protein</fullName>
    </submittedName>
</protein>
<evidence type="ECO:0000256" key="2">
    <source>
        <dbReference type="SAM" id="Phobius"/>
    </source>
</evidence>
<dbReference type="InterPro" id="IPR013783">
    <property type="entry name" value="Ig-like_fold"/>
</dbReference>
<feature type="compositionally biased region" description="Polar residues" evidence="1">
    <location>
        <begin position="69"/>
        <end position="78"/>
    </location>
</feature>
<keyword evidence="2" id="KW-1133">Transmembrane helix</keyword>
<dbReference type="InterPro" id="IPR036116">
    <property type="entry name" value="FN3_sf"/>
</dbReference>
<dbReference type="EMBL" id="JAKREW010000020">
    <property type="protein sequence ID" value="MCG7507054.1"/>
    <property type="molecule type" value="Genomic_DNA"/>
</dbReference>
<evidence type="ECO:0000313" key="3">
    <source>
        <dbReference type="EMBL" id="MCG7507054.1"/>
    </source>
</evidence>
<keyword evidence="4" id="KW-1185">Reference proteome</keyword>
<proteinExistence type="predicted"/>
<evidence type="ECO:0000313" key="4">
    <source>
        <dbReference type="Proteomes" id="UP001201701"/>
    </source>
</evidence>
<dbReference type="Gene3D" id="2.60.40.10">
    <property type="entry name" value="Immunoglobulins"/>
    <property type="match status" value="1"/>
</dbReference>
<reference evidence="3 4" key="1">
    <citation type="submission" date="2022-02" db="EMBL/GenBank/DDBJ databases">
        <title>Draft genome sequence of Mezorhizobium retamae strain IRAMC:0171 isolated from Retama raetam nodules.</title>
        <authorList>
            <person name="Bengaied R."/>
            <person name="Sbissi I."/>
            <person name="Huber K."/>
            <person name="Ghodbane F."/>
            <person name="Nouioui I."/>
            <person name="Tarhouni M."/>
            <person name="Gtari M."/>
        </authorList>
    </citation>
    <scope>NUCLEOTIDE SEQUENCE [LARGE SCALE GENOMIC DNA]</scope>
    <source>
        <strain evidence="3 4">IRAMC:0171</strain>
    </source>
</reference>
<feature type="transmembrane region" description="Helical" evidence="2">
    <location>
        <begin position="34"/>
        <end position="55"/>
    </location>
</feature>
<accession>A0ABS9QHX2</accession>
<sequence>MAAMGATKTGFIEGLVFGLLTSSSATIGLAGSALAISTITGLVTGGLAVGLNLLASSLFKPQSPKPEDVQQSVRQPSQPRARHYGRVKVSGPWVFAEGKEGSFYKILALGQGPIDAIEEFWLDDTHVTLDGNSDVIEGRWIGGDGSLVNIQNRLGGASETVYSHIAAAFPEWTSAHKGNGVASLAILQRPVPAEDFQGCFPNGINTNYRAVLRGCLVLNPVTGVLAWSDNGAAVILDYMKHGDGMRLPSSIFNTPLALAKWQESYTRCAQAITLNAGGTEPRYRLWGSYFLNERPADVLGRMLASTDGRLYPTSDGGLALDIGAWSEPTVILDADAIIGFNDVARGRDVTTTANVIRSTYLGPDQDYQTTDADPWIDEADVSARGEIERDTPFIMSPSHSQTRRLMKLDAYRANPTWVGAFQCNLRGLAALGERFVRIQYPLFNIDEVFEVQDFRFDIAEGNLLQGVTLNVQSMPSAAYQWSPDQEGVAPVRDDTVVDRTIPDPTGFNVTITRKTVAGSPVPYASLSFSAPPVASLKVQARGKRTADTQWIPIGVQDGATSAESFALSDGEQYEFQIRHVSASGKPGDWTSSIVITPVADTTAPGVVTGVGGTGGAGQVALTWTAPNSANYHATNIRRNTVNNEGTATLVRTEYGAPSTADSWTNTGLSAGTYYYWLKARNASGVESASVATGAKTVT</sequence>
<evidence type="ECO:0000256" key="1">
    <source>
        <dbReference type="SAM" id="MobiDB-lite"/>
    </source>
</evidence>
<gene>
    <name evidence="3" type="ORF">L4923_18660</name>
</gene>
<organism evidence="3 4">
    <name type="scientific">Mesorhizobium retamae</name>
    <dbReference type="NCBI Taxonomy" id="2912854"/>
    <lineage>
        <taxon>Bacteria</taxon>
        <taxon>Pseudomonadati</taxon>
        <taxon>Pseudomonadota</taxon>
        <taxon>Alphaproteobacteria</taxon>
        <taxon>Hyphomicrobiales</taxon>
        <taxon>Phyllobacteriaceae</taxon>
        <taxon>Mesorhizobium</taxon>
    </lineage>
</organism>
<keyword evidence="2" id="KW-0472">Membrane</keyword>
<dbReference type="Proteomes" id="UP001201701">
    <property type="component" value="Unassembled WGS sequence"/>
</dbReference>
<keyword evidence="2" id="KW-0812">Transmembrane</keyword>
<feature type="region of interest" description="Disordered" evidence="1">
    <location>
        <begin position="62"/>
        <end position="81"/>
    </location>
</feature>
<dbReference type="RefSeq" id="WP_239367833.1">
    <property type="nucleotide sequence ID" value="NZ_JAKREW010000020.1"/>
</dbReference>
<dbReference type="SUPFAM" id="SSF49265">
    <property type="entry name" value="Fibronectin type III"/>
    <property type="match status" value="1"/>
</dbReference>
<name>A0ABS9QHX2_9HYPH</name>
<comment type="caution">
    <text evidence="3">The sequence shown here is derived from an EMBL/GenBank/DDBJ whole genome shotgun (WGS) entry which is preliminary data.</text>
</comment>